<keyword evidence="3" id="KW-1185">Reference proteome</keyword>
<dbReference type="InterPro" id="IPR016181">
    <property type="entry name" value="Acyl_CoA_acyltransferase"/>
</dbReference>
<dbReference type="Proteomes" id="UP000192342">
    <property type="component" value="Unassembled WGS sequence"/>
</dbReference>
<dbReference type="AlphaFoldDB" id="A0A1Y1SBG0"/>
<organism evidence="2 3">
    <name type="scientific">Oceanococcus atlanticus</name>
    <dbReference type="NCBI Taxonomy" id="1317117"/>
    <lineage>
        <taxon>Bacteria</taxon>
        <taxon>Pseudomonadati</taxon>
        <taxon>Pseudomonadota</taxon>
        <taxon>Gammaproteobacteria</taxon>
        <taxon>Chromatiales</taxon>
        <taxon>Oceanococcaceae</taxon>
        <taxon>Oceanococcus</taxon>
    </lineage>
</organism>
<dbReference type="RefSeq" id="WP_083561990.1">
    <property type="nucleotide sequence ID" value="NZ_AQQV01000003.1"/>
</dbReference>
<accession>A0A1Y1SBG0</accession>
<dbReference type="InterPro" id="IPR000182">
    <property type="entry name" value="GNAT_dom"/>
</dbReference>
<comment type="caution">
    <text evidence="2">The sequence shown here is derived from an EMBL/GenBank/DDBJ whole genome shotgun (WGS) entry which is preliminary data.</text>
</comment>
<proteinExistence type="predicted"/>
<keyword evidence="2" id="KW-0808">Transferase</keyword>
<dbReference type="GO" id="GO:0016747">
    <property type="term" value="F:acyltransferase activity, transferring groups other than amino-acyl groups"/>
    <property type="evidence" value="ECO:0007669"/>
    <property type="project" value="InterPro"/>
</dbReference>
<dbReference type="EMBL" id="AQQV01000003">
    <property type="protein sequence ID" value="ORE85961.1"/>
    <property type="molecule type" value="Genomic_DNA"/>
</dbReference>
<dbReference type="Gene3D" id="3.40.630.30">
    <property type="match status" value="1"/>
</dbReference>
<sequence length="170" mass="18704">MALRYQRLNPHNAEDVQAYQAMLEQAPEYHRVVSGQPAARDAAARDMLLLPQGKQLVDKFSLLIRENEVAVGCPDLVRAYPSKTSAFIGLLLFAEAHQGRGLGGEALGYVQCLAQSWGCTQLGIAVIPSNRKAMRFWQRAGFKETRRGNNPHFVADAVVMQAKLPLSSAL</sequence>
<protein>
    <submittedName>
        <fullName evidence="2">Acetyltransferase</fullName>
    </submittedName>
</protein>
<evidence type="ECO:0000259" key="1">
    <source>
        <dbReference type="PROSITE" id="PS51186"/>
    </source>
</evidence>
<evidence type="ECO:0000313" key="2">
    <source>
        <dbReference type="EMBL" id="ORE85961.1"/>
    </source>
</evidence>
<evidence type="ECO:0000313" key="3">
    <source>
        <dbReference type="Proteomes" id="UP000192342"/>
    </source>
</evidence>
<gene>
    <name evidence="2" type="ORF">ATO7_11728</name>
</gene>
<feature type="domain" description="N-acetyltransferase" evidence="1">
    <location>
        <begin position="3"/>
        <end position="165"/>
    </location>
</feature>
<dbReference type="PROSITE" id="PS51186">
    <property type="entry name" value="GNAT"/>
    <property type="match status" value="1"/>
</dbReference>
<dbReference type="STRING" id="1317117.ATO7_11728"/>
<name>A0A1Y1SBG0_9GAMM</name>
<reference evidence="2 3" key="1">
    <citation type="submission" date="2013-04" db="EMBL/GenBank/DDBJ databases">
        <title>Oceanococcus atlanticus 22II-S10r2 Genome Sequencing.</title>
        <authorList>
            <person name="Lai Q."/>
            <person name="Li G."/>
            <person name="Shao Z."/>
        </authorList>
    </citation>
    <scope>NUCLEOTIDE SEQUENCE [LARGE SCALE GENOMIC DNA]</scope>
    <source>
        <strain evidence="2 3">22II-S10r2</strain>
    </source>
</reference>
<dbReference type="OrthoDB" id="6692778at2"/>
<dbReference type="Pfam" id="PF00583">
    <property type="entry name" value="Acetyltransf_1"/>
    <property type="match status" value="1"/>
</dbReference>
<dbReference type="CDD" id="cd04301">
    <property type="entry name" value="NAT_SF"/>
    <property type="match status" value="1"/>
</dbReference>
<dbReference type="SUPFAM" id="SSF55729">
    <property type="entry name" value="Acyl-CoA N-acyltransferases (Nat)"/>
    <property type="match status" value="1"/>
</dbReference>